<gene>
    <name evidence="1" type="ORF">SDC9_134176</name>
</gene>
<name>A0A645DE07_9ZZZZ</name>
<dbReference type="EMBL" id="VSSQ01034985">
    <property type="protein sequence ID" value="MPM87083.1"/>
    <property type="molecule type" value="Genomic_DNA"/>
</dbReference>
<sequence>MPSCGKATICSSTHGATSCFTSSMAFSAVSVGSETSTCVRTYWMPLAICHFSVCMARALTSSCVSIALRSAQRSMPSNNVPDWFQLGSPAVCVVSRWICGSTNGGMARPPSASSTSPCGNVAVSCGSIRLKRPFSIVSCHNPSRPCKRA</sequence>
<dbReference type="PROSITE" id="PS51257">
    <property type="entry name" value="PROKAR_LIPOPROTEIN"/>
    <property type="match status" value="1"/>
</dbReference>
<proteinExistence type="predicted"/>
<protein>
    <submittedName>
        <fullName evidence="1">Uncharacterized protein</fullName>
    </submittedName>
</protein>
<reference evidence="1" key="1">
    <citation type="submission" date="2019-08" db="EMBL/GenBank/DDBJ databases">
        <authorList>
            <person name="Kucharzyk K."/>
            <person name="Murdoch R.W."/>
            <person name="Higgins S."/>
            <person name="Loffler F."/>
        </authorList>
    </citation>
    <scope>NUCLEOTIDE SEQUENCE</scope>
</reference>
<organism evidence="1">
    <name type="scientific">bioreactor metagenome</name>
    <dbReference type="NCBI Taxonomy" id="1076179"/>
    <lineage>
        <taxon>unclassified sequences</taxon>
        <taxon>metagenomes</taxon>
        <taxon>ecological metagenomes</taxon>
    </lineage>
</organism>
<evidence type="ECO:0000313" key="1">
    <source>
        <dbReference type="EMBL" id="MPM87083.1"/>
    </source>
</evidence>
<comment type="caution">
    <text evidence="1">The sequence shown here is derived from an EMBL/GenBank/DDBJ whole genome shotgun (WGS) entry which is preliminary data.</text>
</comment>
<dbReference type="AlphaFoldDB" id="A0A645DE07"/>
<accession>A0A645DE07</accession>